<comment type="cofactor">
    <cofactor evidence="5">
        <name>Fe(2+)</name>
        <dbReference type="ChEBI" id="CHEBI:29033"/>
    </cofactor>
</comment>
<keyword evidence="8 10" id="KW-0479">Metal-binding</keyword>
<feature type="binding site" evidence="14">
    <location>
        <position position="175"/>
    </location>
    <ligand>
        <name>substrate</name>
    </ligand>
</feature>
<evidence type="ECO:0000256" key="5">
    <source>
        <dbReference type="ARBA" id="ARBA00001954"/>
    </source>
</evidence>
<evidence type="ECO:0000256" key="12">
    <source>
        <dbReference type="PIRSR" id="PIRSR001461-1"/>
    </source>
</evidence>
<dbReference type="InterPro" id="IPR026019">
    <property type="entry name" value="Ribul_P_3_epim"/>
</dbReference>
<comment type="similarity">
    <text evidence="6 10 11">Belongs to the ribulose-phosphate 3-epimerase family.</text>
</comment>
<comment type="catalytic activity">
    <reaction evidence="1 10 11">
        <text>D-ribulose 5-phosphate = D-xylulose 5-phosphate</text>
        <dbReference type="Rhea" id="RHEA:13677"/>
        <dbReference type="ChEBI" id="CHEBI:57737"/>
        <dbReference type="ChEBI" id="CHEBI:58121"/>
        <dbReference type="EC" id="5.1.3.1"/>
    </reaction>
</comment>
<protein>
    <recommendedName>
        <fullName evidence="7 10">Ribulose-phosphate 3-epimerase</fullName>
        <ecNumber evidence="7 10">5.1.3.1</ecNumber>
    </recommendedName>
</protein>
<keyword evidence="13" id="KW-0170">Cobalt</keyword>
<reference evidence="15" key="1">
    <citation type="submission" date="2020-10" db="EMBL/GenBank/DDBJ databases">
        <authorList>
            <person name="Gilroy R."/>
        </authorList>
    </citation>
    <scope>NUCLEOTIDE SEQUENCE</scope>
    <source>
        <strain evidence="15">14700</strain>
    </source>
</reference>
<dbReference type="PROSITE" id="PS01086">
    <property type="entry name" value="RIBUL_P_3_EPIMER_2"/>
    <property type="match status" value="1"/>
</dbReference>
<evidence type="ECO:0000256" key="10">
    <source>
        <dbReference type="HAMAP-Rule" id="MF_02227"/>
    </source>
</evidence>
<dbReference type="SUPFAM" id="SSF51366">
    <property type="entry name" value="Ribulose-phoshate binding barrel"/>
    <property type="match status" value="1"/>
</dbReference>
<dbReference type="InterPro" id="IPR000056">
    <property type="entry name" value="Ribul_P_3_epim-like"/>
</dbReference>
<dbReference type="Proteomes" id="UP000810292">
    <property type="component" value="Unassembled WGS sequence"/>
</dbReference>
<dbReference type="GO" id="GO:0006098">
    <property type="term" value="P:pentose-phosphate shunt"/>
    <property type="evidence" value="ECO:0007669"/>
    <property type="project" value="UniProtKB-UniRule"/>
</dbReference>
<proteinExistence type="inferred from homology"/>
<dbReference type="NCBIfam" id="TIGR01163">
    <property type="entry name" value="rpe"/>
    <property type="match status" value="1"/>
</dbReference>
<comment type="cofactor">
    <cofactor evidence="10 13">
        <name>a divalent metal cation</name>
        <dbReference type="ChEBI" id="CHEBI:60240"/>
    </cofactor>
    <text evidence="10 13">Binds 1 divalent metal cation per subunit.</text>
</comment>
<evidence type="ECO:0000313" key="15">
    <source>
        <dbReference type="EMBL" id="MBO8468211.1"/>
    </source>
</evidence>
<keyword evidence="13" id="KW-0862">Zinc</keyword>
<dbReference type="GO" id="GO:0019323">
    <property type="term" value="P:pentose catabolic process"/>
    <property type="evidence" value="ECO:0007669"/>
    <property type="project" value="UniProtKB-UniRule"/>
</dbReference>
<sequence length="216" mass="23384">MMISPSILGGNFSNTADDIAAIAASGADYAHFDVMDGHFVPEITFGAKMIEDARPLTDLIFDVHLMIEKPELSVERFAKAGAGIITVHAEATRHIWRTLSLIKECGAEAGVAINPGTPVSFIESVLPIADYILVMTVNPGWSGQRFIPECMDKIAELDQRRHDDGYGYLIEADGGIGLGNVKALFDAGMDMAVVGSAFFREDDKAAFVSQMQERCL</sequence>
<dbReference type="CDD" id="cd00429">
    <property type="entry name" value="RPE"/>
    <property type="match status" value="1"/>
</dbReference>
<keyword evidence="13" id="KW-0464">Manganese</keyword>
<gene>
    <name evidence="10 15" type="primary">rpe</name>
    <name evidence="15" type="ORF">IAA72_00310</name>
</gene>
<dbReference type="PANTHER" id="PTHR11749">
    <property type="entry name" value="RIBULOSE-5-PHOSPHATE-3-EPIMERASE"/>
    <property type="match status" value="1"/>
</dbReference>
<dbReference type="PIRSF" id="PIRSF001461">
    <property type="entry name" value="RPE"/>
    <property type="match status" value="1"/>
</dbReference>
<accession>A0A9D9NC97</accession>
<feature type="binding site" evidence="10">
    <location>
        <begin position="173"/>
        <end position="175"/>
    </location>
    <ligand>
        <name>substrate</name>
    </ligand>
</feature>
<dbReference type="Gene3D" id="3.20.20.70">
    <property type="entry name" value="Aldolase class I"/>
    <property type="match status" value="1"/>
</dbReference>
<feature type="binding site" evidence="10 14">
    <location>
        <begin position="195"/>
        <end position="196"/>
    </location>
    <ligand>
        <name>substrate</name>
    </ligand>
</feature>
<evidence type="ECO:0000256" key="2">
    <source>
        <dbReference type="ARBA" id="ARBA00001936"/>
    </source>
</evidence>
<evidence type="ECO:0000256" key="4">
    <source>
        <dbReference type="ARBA" id="ARBA00001947"/>
    </source>
</evidence>
<comment type="cofactor">
    <cofactor evidence="3">
        <name>Co(2+)</name>
        <dbReference type="ChEBI" id="CHEBI:48828"/>
    </cofactor>
</comment>
<comment type="pathway">
    <text evidence="10">Carbohydrate degradation.</text>
</comment>
<feature type="binding site" evidence="14">
    <location>
        <begin position="140"/>
        <end position="143"/>
    </location>
    <ligand>
        <name>substrate</name>
    </ligand>
</feature>
<feature type="binding site" evidence="10 13">
    <location>
        <position position="31"/>
    </location>
    <ligand>
        <name>a divalent metal cation</name>
        <dbReference type="ChEBI" id="CHEBI:60240"/>
    </ligand>
</feature>
<dbReference type="GO" id="GO:0046872">
    <property type="term" value="F:metal ion binding"/>
    <property type="evidence" value="ECO:0007669"/>
    <property type="project" value="UniProtKB-UniRule"/>
</dbReference>
<evidence type="ECO:0000256" key="11">
    <source>
        <dbReference type="PIRNR" id="PIRNR001461"/>
    </source>
</evidence>
<comment type="caution">
    <text evidence="15">The sequence shown here is derived from an EMBL/GenBank/DDBJ whole genome shotgun (WGS) entry which is preliminary data.</text>
</comment>
<evidence type="ECO:0000256" key="7">
    <source>
        <dbReference type="ARBA" id="ARBA00013188"/>
    </source>
</evidence>
<feature type="binding site" evidence="10 14">
    <location>
        <position position="6"/>
    </location>
    <ligand>
        <name>substrate</name>
    </ligand>
</feature>
<feature type="active site" description="Proton acceptor" evidence="10 12">
    <location>
        <position position="33"/>
    </location>
</feature>
<dbReference type="AlphaFoldDB" id="A0A9D9NC97"/>
<evidence type="ECO:0000313" key="16">
    <source>
        <dbReference type="Proteomes" id="UP000810292"/>
    </source>
</evidence>
<evidence type="ECO:0000256" key="13">
    <source>
        <dbReference type="PIRSR" id="PIRSR001461-2"/>
    </source>
</evidence>
<comment type="cofactor">
    <cofactor evidence="4">
        <name>Zn(2+)</name>
        <dbReference type="ChEBI" id="CHEBI:29105"/>
    </cofactor>
</comment>
<keyword evidence="9 10" id="KW-0413">Isomerase</keyword>
<evidence type="ECO:0000256" key="1">
    <source>
        <dbReference type="ARBA" id="ARBA00001782"/>
    </source>
</evidence>
<comment type="function">
    <text evidence="10">Catalyzes the reversible epimerization of D-ribulose 5-phosphate to D-xylulose 5-phosphate.</text>
</comment>
<feature type="active site" description="Proton donor" evidence="10 12">
    <location>
        <position position="173"/>
    </location>
</feature>
<organism evidence="15 16">
    <name type="scientific">Candidatus Ornithospirochaeta stercoravium</name>
    <dbReference type="NCBI Taxonomy" id="2840897"/>
    <lineage>
        <taxon>Bacteria</taxon>
        <taxon>Pseudomonadati</taxon>
        <taxon>Spirochaetota</taxon>
        <taxon>Spirochaetia</taxon>
        <taxon>Spirochaetales</taxon>
        <taxon>Spirochaetaceae</taxon>
        <taxon>Spirochaetaceae incertae sedis</taxon>
        <taxon>Candidatus Ornithospirochaeta</taxon>
    </lineage>
</organism>
<evidence type="ECO:0000256" key="3">
    <source>
        <dbReference type="ARBA" id="ARBA00001941"/>
    </source>
</evidence>
<dbReference type="NCBIfam" id="NF004076">
    <property type="entry name" value="PRK05581.1-4"/>
    <property type="match status" value="1"/>
</dbReference>
<keyword evidence="10 11" id="KW-0119">Carbohydrate metabolism</keyword>
<dbReference type="EMBL" id="JADIMF010000003">
    <property type="protein sequence ID" value="MBO8468211.1"/>
    <property type="molecule type" value="Genomic_DNA"/>
</dbReference>
<feature type="binding site" evidence="10 13">
    <location>
        <position position="173"/>
    </location>
    <ligand>
        <name>a divalent metal cation</name>
        <dbReference type="ChEBI" id="CHEBI:60240"/>
    </ligand>
</feature>
<evidence type="ECO:0000256" key="8">
    <source>
        <dbReference type="ARBA" id="ARBA00022723"/>
    </source>
</evidence>
<name>A0A9D9NC97_9SPIO</name>
<evidence type="ECO:0000256" key="6">
    <source>
        <dbReference type="ARBA" id="ARBA00009541"/>
    </source>
</evidence>
<reference evidence="15" key="2">
    <citation type="journal article" date="2021" name="PeerJ">
        <title>Extensive microbial diversity within the chicken gut microbiome revealed by metagenomics and culture.</title>
        <authorList>
            <person name="Gilroy R."/>
            <person name="Ravi A."/>
            <person name="Getino M."/>
            <person name="Pursley I."/>
            <person name="Horton D.L."/>
            <person name="Alikhan N.F."/>
            <person name="Baker D."/>
            <person name="Gharbi K."/>
            <person name="Hall N."/>
            <person name="Watson M."/>
            <person name="Adriaenssens E.M."/>
            <person name="Foster-Nyarko E."/>
            <person name="Jarju S."/>
            <person name="Secka A."/>
            <person name="Antonio M."/>
            <person name="Oren A."/>
            <person name="Chaudhuri R.R."/>
            <person name="La Ragione R."/>
            <person name="Hildebrand F."/>
            <person name="Pallen M.J."/>
        </authorList>
    </citation>
    <scope>NUCLEOTIDE SEQUENCE</scope>
    <source>
        <strain evidence="15">14700</strain>
    </source>
</reference>
<feature type="binding site" evidence="10 13">
    <location>
        <position position="64"/>
    </location>
    <ligand>
        <name>a divalent metal cation</name>
        <dbReference type="ChEBI" id="CHEBI:60240"/>
    </ligand>
</feature>
<dbReference type="GO" id="GO:0005737">
    <property type="term" value="C:cytoplasm"/>
    <property type="evidence" value="ECO:0007669"/>
    <property type="project" value="UniProtKB-ARBA"/>
</dbReference>
<dbReference type="InterPro" id="IPR013785">
    <property type="entry name" value="Aldolase_TIM"/>
</dbReference>
<dbReference type="HAMAP" id="MF_02227">
    <property type="entry name" value="RPE"/>
    <property type="match status" value="1"/>
</dbReference>
<evidence type="ECO:0000256" key="14">
    <source>
        <dbReference type="PIRSR" id="PIRSR001461-3"/>
    </source>
</evidence>
<comment type="caution">
    <text evidence="10">Lacks conserved residue(s) required for the propagation of feature annotation.</text>
</comment>
<feature type="binding site" evidence="10 13">
    <location>
        <position position="33"/>
    </location>
    <ligand>
        <name>a divalent metal cation</name>
        <dbReference type="ChEBI" id="CHEBI:60240"/>
    </ligand>
</feature>
<dbReference type="GO" id="GO:0004750">
    <property type="term" value="F:D-ribulose-phosphate 3-epimerase activity"/>
    <property type="evidence" value="ECO:0007669"/>
    <property type="project" value="UniProtKB-UniRule"/>
</dbReference>
<comment type="cofactor">
    <cofactor evidence="2">
        <name>Mn(2+)</name>
        <dbReference type="ChEBI" id="CHEBI:29035"/>
    </cofactor>
</comment>
<evidence type="ECO:0000256" key="9">
    <source>
        <dbReference type="ARBA" id="ARBA00023235"/>
    </source>
</evidence>
<dbReference type="Pfam" id="PF00834">
    <property type="entry name" value="Ribul_P_3_epim"/>
    <property type="match status" value="1"/>
</dbReference>
<feature type="binding site" evidence="10 14">
    <location>
        <position position="64"/>
    </location>
    <ligand>
        <name>substrate</name>
    </ligand>
</feature>
<dbReference type="EC" id="5.1.3.1" evidence="7 10"/>
<dbReference type="InterPro" id="IPR011060">
    <property type="entry name" value="RibuloseP-bd_barrel"/>
</dbReference>
<dbReference type="FunFam" id="3.20.20.70:FF:000004">
    <property type="entry name" value="Ribulose-phosphate 3-epimerase"/>
    <property type="match status" value="1"/>
</dbReference>